<dbReference type="KEGG" id="tva:5465036"/>
<dbReference type="Proteomes" id="UP000001542">
    <property type="component" value="Unassembled WGS sequence"/>
</dbReference>
<sequence>MKFQDSRIEKLEEQLKNCIQKDEYDNHQSEIRARISQNENDIEDLNNKNDLMTKNLAEFETKLKNMIEERANDIMMTTTSSNEQAYSNITSTFELLQNSVQDFLKNQPKENITERFEKIEANITELQTKLEESKQNEENFVNKEYIDGRLRDAVDEINRNVDRQFENYNNNVYNILEDESGNSNDRSIAAKLRIALAHLRTEFEEFKNGFGDKHKHLISNNVQPGAQSQSEQDTGDDFEIYQKNISRAMMAINNTMNNIIAEGAGLGKIPFLQLAQNAPAIFMDNFVAIQPDKVGDRKIPKISGLTAAPSKRTTEKIIIGEEKKKTGLTQEDIQTISLRIASELKIEDVKARMDEIEKQNIDVLSALDRKVDREFDERLFEKFRVYINQIKETVNNLSQQVENYATRDEVEEVKKIATGIPVKVIDQGPVVRKGPVCLFCGRPKTSITGSISPRTARKVGRAPVAVPTQSTDLVYGEGQAFVKGGETNSIQRFDTVLAATGQELDQVEEK</sequence>
<name>A2DJC1_TRIV3</name>
<feature type="coiled-coil region" evidence="1">
    <location>
        <begin position="109"/>
        <end position="143"/>
    </location>
</feature>
<dbReference type="VEuPathDB" id="TrichDB:TVAG_136390"/>
<dbReference type="SMR" id="A2DJC1"/>
<dbReference type="InParanoid" id="A2DJC1"/>
<gene>
    <name evidence="2" type="ORF">TVAG_136390</name>
</gene>
<organism evidence="2 3">
    <name type="scientific">Trichomonas vaginalis (strain ATCC PRA-98 / G3)</name>
    <dbReference type="NCBI Taxonomy" id="412133"/>
    <lineage>
        <taxon>Eukaryota</taxon>
        <taxon>Metamonada</taxon>
        <taxon>Parabasalia</taxon>
        <taxon>Trichomonadida</taxon>
        <taxon>Trichomonadidae</taxon>
        <taxon>Trichomonas</taxon>
    </lineage>
</organism>
<keyword evidence="3" id="KW-1185">Reference proteome</keyword>
<dbReference type="OrthoDB" id="10662250at2759"/>
<reference evidence="2" key="2">
    <citation type="journal article" date="2007" name="Science">
        <title>Draft genome sequence of the sexually transmitted pathogen Trichomonas vaginalis.</title>
        <authorList>
            <person name="Carlton J.M."/>
            <person name="Hirt R.P."/>
            <person name="Silva J.C."/>
            <person name="Delcher A.L."/>
            <person name="Schatz M."/>
            <person name="Zhao Q."/>
            <person name="Wortman J.R."/>
            <person name="Bidwell S.L."/>
            <person name="Alsmark U.C.M."/>
            <person name="Besteiro S."/>
            <person name="Sicheritz-Ponten T."/>
            <person name="Noel C.J."/>
            <person name="Dacks J.B."/>
            <person name="Foster P.G."/>
            <person name="Simillion C."/>
            <person name="Van de Peer Y."/>
            <person name="Miranda-Saavedra D."/>
            <person name="Barton G.J."/>
            <person name="Westrop G.D."/>
            <person name="Mueller S."/>
            <person name="Dessi D."/>
            <person name="Fiori P.L."/>
            <person name="Ren Q."/>
            <person name="Paulsen I."/>
            <person name="Zhang H."/>
            <person name="Bastida-Corcuera F.D."/>
            <person name="Simoes-Barbosa A."/>
            <person name="Brown M.T."/>
            <person name="Hayes R.D."/>
            <person name="Mukherjee M."/>
            <person name="Okumura C.Y."/>
            <person name="Schneider R."/>
            <person name="Smith A.J."/>
            <person name="Vanacova S."/>
            <person name="Villalvazo M."/>
            <person name="Haas B.J."/>
            <person name="Pertea M."/>
            <person name="Feldblyum T.V."/>
            <person name="Utterback T.R."/>
            <person name="Shu C.L."/>
            <person name="Osoegawa K."/>
            <person name="de Jong P.J."/>
            <person name="Hrdy I."/>
            <person name="Horvathova L."/>
            <person name="Zubacova Z."/>
            <person name="Dolezal P."/>
            <person name="Malik S.B."/>
            <person name="Logsdon J.M. Jr."/>
            <person name="Henze K."/>
            <person name="Gupta A."/>
            <person name="Wang C.C."/>
            <person name="Dunne R.L."/>
            <person name="Upcroft J.A."/>
            <person name="Upcroft P."/>
            <person name="White O."/>
            <person name="Salzberg S.L."/>
            <person name="Tang P."/>
            <person name="Chiu C.-H."/>
            <person name="Lee Y.-S."/>
            <person name="Embley T.M."/>
            <person name="Coombs G.H."/>
            <person name="Mottram J.C."/>
            <person name="Tachezy J."/>
            <person name="Fraser-Liggett C.M."/>
            <person name="Johnson P.J."/>
        </authorList>
    </citation>
    <scope>NUCLEOTIDE SEQUENCE [LARGE SCALE GENOMIC DNA]</scope>
    <source>
        <strain evidence="2">G3</strain>
    </source>
</reference>
<dbReference type="AlphaFoldDB" id="A2DJC1"/>
<feature type="coiled-coil region" evidence="1">
    <location>
        <begin position="1"/>
        <end position="69"/>
    </location>
</feature>
<evidence type="ECO:0000256" key="1">
    <source>
        <dbReference type="SAM" id="Coils"/>
    </source>
</evidence>
<evidence type="ECO:0000313" key="3">
    <source>
        <dbReference type="Proteomes" id="UP000001542"/>
    </source>
</evidence>
<protein>
    <submittedName>
        <fullName evidence="2">Uncharacterized protein</fullName>
    </submittedName>
</protein>
<evidence type="ECO:0000313" key="2">
    <source>
        <dbReference type="EMBL" id="EAY19508.1"/>
    </source>
</evidence>
<proteinExistence type="predicted"/>
<dbReference type="VEuPathDB" id="TrichDB:TVAGG3_0543550"/>
<reference evidence="2" key="1">
    <citation type="submission" date="2006-10" db="EMBL/GenBank/DDBJ databases">
        <authorList>
            <person name="Amadeo P."/>
            <person name="Zhao Q."/>
            <person name="Wortman J."/>
            <person name="Fraser-Liggett C."/>
            <person name="Carlton J."/>
        </authorList>
    </citation>
    <scope>NUCLEOTIDE SEQUENCE</scope>
    <source>
        <strain evidence="2">G3</strain>
    </source>
</reference>
<accession>A2DJC1</accession>
<dbReference type="RefSeq" id="XP_001580494.1">
    <property type="nucleotide sequence ID" value="XM_001580444.1"/>
</dbReference>
<keyword evidence="1" id="KW-0175">Coiled coil</keyword>
<dbReference type="EMBL" id="DS113207">
    <property type="protein sequence ID" value="EAY19508.1"/>
    <property type="molecule type" value="Genomic_DNA"/>
</dbReference>